<dbReference type="OrthoDB" id="2338680at2759"/>
<proteinExistence type="predicted"/>
<evidence type="ECO:0000313" key="2">
    <source>
        <dbReference type="EMBL" id="RIA88171.1"/>
    </source>
</evidence>
<dbReference type="Proteomes" id="UP000265703">
    <property type="component" value="Unassembled WGS sequence"/>
</dbReference>
<keyword evidence="3" id="KW-1185">Reference proteome</keyword>
<sequence>MSSRRYGLGSYFNKCPGKNIIIWSGYEHPTFNEIFALTQPKHGIYELRPFEDFNLVIEGVDNEFKLNTSGNRNNQRFYVECDICNPHKNSMDWIQYYTSCLIKNVASGLCMNNNDGKVTQTDCAIAPKWAIWGRASTNITYPACPACPACPTCSTYGLVILVIVIALILVFVFRRYNNFHVNSPIQI</sequence>
<feature type="transmembrane region" description="Helical" evidence="1">
    <location>
        <begin position="154"/>
        <end position="173"/>
    </location>
</feature>
<dbReference type="SUPFAM" id="SSF50370">
    <property type="entry name" value="Ricin B-like lectins"/>
    <property type="match status" value="1"/>
</dbReference>
<keyword evidence="1" id="KW-0812">Transmembrane</keyword>
<gene>
    <name evidence="2" type="ORF">C1645_255924</name>
</gene>
<protein>
    <submittedName>
        <fullName evidence="2">Uncharacterized protein</fullName>
    </submittedName>
</protein>
<name>A0A397SZ34_9GLOM</name>
<organism evidence="2 3">
    <name type="scientific">Glomus cerebriforme</name>
    <dbReference type="NCBI Taxonomy" id="658196"/>
    <lineage>
        <taxon>Eukaryota</taxon>
        <taxon>Fungi</taxon>
        <taxon>Fungi incertae sedis</taxon>
        <taxon>Mucoromycota</taxon>
        <taxon>Glomeromycotina</taxon>
        <taxon>Glomeromycetes</taxon>
        <taxon>Glomerales</taxon>
        <taxon>Glomeraceae</taxon>
        <taxon>Glomus</taxon>
    </lineage>
</organism>
<keyword evidence="1" id="KW-1133">Transmembrane helix</keyword>
<dbReference type="InterPro" id="IPR035992">
    <property type="entry name" value="Ricin_B-like_lectins"/>
</dbReference>
<dbReference type="EMBL" id="QKYT01000276">
    <property type="protein sequence ID" value="RIA88171.1"/>
    <property type="molecule type" value="Genomic_DNA"/>
</dbReference>
<evidence type="ECO:0000313" key="3">
    <source>
        <dbReference type="Proteomes" id="UP000265703"/>
    </source>
</evidence>
<accession>A0A397SZ34</accession>
<keyword evidence="1" id="KW-0472">Membrane</keyword>
<reference evidence="2" key="1">
    <citation type="submission" date="2018-06" db="EMBL/GenBank/DDBJ databases">
        <title>Comparative genomics reveals the genomic features of Rhizophagus irregularis, R. cerebriforme, R. diaphanum and Gigaspora rosea, and their symbiotic lifestyle signature.</title>
        <authorList>
            <person name="Morin E."/>
            <person name="San Clemente H."/>
            <person name="Chen E.C.H."/>
            <person name="De La Providencia I."/>
            <person name="Hainaut M."/>
            <person name="Kuo A."/>
            <person name="Kohler A."/>
            <person name="Murat C."/>
            <person name="Tang N."/>
            <person name="Roy S."/>
            <person name="Loubradou J."/>
            <person name="Henrissat B."/>
            <person name="Grigoriev I.V."/>
            <person name="Corradi N."/>
            <person name="Roux C."/>
            <person name="Martin F.M."/>
        </authorList>
    </citation>
    <scope>NUCLEOTIDE SEQUENCE [LARGE SCALE GENOMIC DNA]</scope>
    <source>
        <strain evidence="2">DAOM 227022</strain>
    </source>
</reference>
<evidence type="ECO:0000256" key="1">
    <source>
        <dbReference type="SAM" id="Phobius"/>
    </source>
</evidence>
<comment type="caution">
    <text evidence="2">The sequence shown here is derived from an EMBL/GenBank/DDBJ whole genome shotgun (WGS) entry which is preliminary data.</text>
</comment>
<dbReference type="AlphaFoldDB" id="A0A397SZ34"/>